<dbReference type="InterPro" id="IPR001763">
    <property type="entry name" value="Rhodanese-like_dom"/>
</dbReference>
<dbReference type="EMBL" id="LXJU01000014">
    <property type="protein sequence ID" value="OGE51262.1"/>
    <property type="molecule type" value="Genomic_DNA"/>
</dbReference>
<protein>
    <recommendedName>
        <fullName evidence="2">Rhodanese domain-containing protein</fullName>
    </recommendedName>
</protein>
<dbReference type="STRING" id="1835702.A0A1F5LDH7"/>
<accession>A0A1F5LDH7</accession>
<dbReference type="PANTHER" id="PTHR44086">
    <property type="entry name" value="THIOSULFATE SULFURTRANSFERASE RDL2, MITOCHONDRIAL-RELATED"/>
    <property type="match status" value="1"/>
</dbReference>
<evidence type="ECO:0000256" key="1">
    <source>
        <dbReference type="SAM" id="MobiDB-lite"/>
    </source>
</evidence>
<dbReference type="SUPFAM" id="SSF52821">
    <property type="entry name" value="Rhodanese/Cell cycle control phosphatase"/>
    <property type="match status" value="4"/>
</dbReference>
<gene>
    <name evidence="3" type="ORF">PENARI_c014G10532</name>
</gene>
<feature type="domain" description="Rhodanese" evidence="2">
    <location>
        <begin position="138"/>
        <end position="229"/>
    </location>
</feature>
<dbReference type="GO" id="GO:0004792">
    <property type="term" value="F:thiosulfate-cyanide sulfurtransferase activity"/>
    <property type="evidence" value="ECO:0007669"/>
    <property type="project" value="TreeGrafter"/>
</dbReference>
<evidence type="ECO:0000313" key="4">
    <source>
        <dbReference type="Proteomes" id="UP000177622"/>
    </source>
</evidence>
<dbReference type="AlphaFoldDB" id="A0A1F5LDH7"/>
<sequence>MTRYTNARDVRNAWVMKQEIALLDVREEGPYAESHPLFAVSVPVSEIESKLPALVPRLAASIVVYDNGEGYDTRAISRISAMGYTNVSILEGGLSAYAPVGEVYRDIGVPSKAFGELVESINHTPSVSARELKEALESQNDLVILDARRLEEFNTMSIPGGRSCPGGELLYRFFETVPSPKTTVVVNCAGRTRSIIGAQSLINAKVPNKVVALRNGTIGWTLEGFKLDTNKTDRAPQPSAKALRKAVRHANCWFLQLDIVNIGMTELGNLARLGEDRTVYLLDVRDPEEYALGHLDGFTNAPGGQLVQATDEWIGVRGALVIVYDTDTVRARMTASWLFQLGWEVNVLSLPDSPYPNELVVPRAPAFRFSKRHGITVDGLRNLQGATVVDLARSPAYRKGHIPGAWFSSGPELVRDLRQLRGDDPIVLSSPDGFVAAMNLEDARNSIRQRVLYLEGGTEAWAAAGHPLETESRWLSEPVDVYKRPYEGTGNARENMQGYLDWEYGLVAQLANDGVAGFRVARDPRPSGGCDDCPRCNQFNESDESD</sequence>
<feature type="region of interest" description="Disordered" evidence="1">
    <location>
        <begin position="523"/>
        <end position="546"/>
    </location>
</feature>
<comment type="caution">
    <text evidence="3">The sequence shown here is derived from an EMBL/GenBank/DDBJ whole genome shotgun (WGS) entry which is preliminary data.</text>
</comment>
<dbReference type="OrthoDB" id="566238at2759"/>
<dbReference type="Gene3D" id="3.40.250.10">
    <property type="entry name" value="Rhodanese-like domain"/>
    <property type="match status" value="4"/>
</dbReference>
<dbReference type="GeneID" id="34578347"/>
<proteinExistence type="predicted"/>
<organism evidence="3 4">
    <name type="scientific">Penicillium arizonense</name>
    <dbReference type="NCBI Taxonomy" id="1835702"/>
    <lineage>
        <taxon>Eukaryota</taxon>
        <taxon>Fungi</taxon>
        <taxon>Dikarya</taxon>
        <taxon>Ascomycota</taxon>
        <taxon>Pezizomycotina</taxon>
        <taxon>Eurotiomycetes</taxon>
        <taxon>Eurotiomycetidae</taxon>
        <taxon>Eurotiales</taxon>
        <taxon>Aspergillaceae</taxon>
        <taxon>Penicillium</taxon>
    </lineage>
</organism>
<keyword evidence="4" id="KW-1185">Reference proteome</keyword>
<dbReference type="RefSeq" id="XP_022486707.1">
    <property type="nucleotide sequence ID" value="XM_022633613.1"/>
</dbReference>
<evidence type="ECO:0000313" key="3">
    <source>
        <dbReference type="EMBL" id="OGE51262.1"/>
    </source>
</evidence>
<reference evidence="3 4" key="1">
    <citation type="journal article" date="2016" name="Sci. Rep.">
        <title>Penicillium arizonense, a new, genome sequenced fungal species, reveals a high chemical diversity in secreted metabolites.</title>
        <authorList>
            <person name="Grijseels S."/>
            <person name="Nielsen J.C."/>
            <person name="Randelovic M."/>
            <person name="Nielsen J."/>
            <person name="Nielsen K.F."/>
            <person name="Workman M."/>
            <person name="Frisvad J.C."/>
        </authorList>
    </citation>
    <scope>NUCLEOTIDE SEQUENCE [LARGE SCALE GENOMIC DNA]</scope>
    <source>
        <strain evidence="3 4">CBS 141311</strain>
    </source>
</reference>
<dbReference type="Proteomes" id="UP000177622">
    <property type="component" value="Unassembled WGS sequence"/>
</dbReference>
<dbReference type="PANTHER" id="PTHR44086:SF10">
    <property type="entry name" value="THIOSULFATE SULFURTRANSFERASE_RHODANESE-LIKE DOMAIN-CONTAINING PROTEIN 3"/>
    <property type="match status" value="1"/>
</dbReference>
<feature type="domain" description="Rhodanese" evidence="2">
    <location>
        <begin position="275"/>
        <end position="470"/>
    </location>
</feature>
<feature type="domain" description="Rhodanese" evidence="2">
    <location>
        <begin position="16"/>
        <end position="99"/>
    </location>
</feature>
<dbReference type="SMART" id="SM00450">
    <property type="entry name" value="RHOD"/>
    <property type="match status" value="4"/>
</dbReference>
<evidence type="ECO:0000259" key="2">
    <source>
        <dbReference type="PROSITE" id="PS50206"/>
    </source>
</evidence>
<name>A0A1F5LDH7_PENAI</name>
<dbReference type="InterPro" id="IPR036873">
    <property type="entry name" value="Rhodanese-like_dom_sf"/>
</dbReference>
<dbReference type="Pfam" id="PF00581">
    <property type="entry name" value="Rhodanese"/>
    <property type="match status" value="4"/>
</dbReference>
<dbReference type="PROSITE" id="PS50206">
    <property type="entry name" value="RHODANESE_3"/>
    <property type="match status" value="3"/>
</dbReference>